<feature type="region of interest" description="Disordered" evidence="9">
    <location>
        <begin position="1212"/>
        <end position="1234"/>
    </location>
</feature>
<evidence type="ECO:0000256" key="1">
    <source>
        <dbReference type="ARBA" id="ARBA00004370"/>
    </source>
</evidence>
<evidence type="ECO:0000256" key="5">
    <source>
        <dbReference type="ARBA" id="ARBA00023134"/>
    </source>
</evidence>
<reference evidence="12" key="1">
    <citation type="submission" date="2015-03" db="EMBL/GenBank/DDBJ databases">
        <title>Pseudomonas frederiksbergensis hydrocarbon degrader.</title>
        <authorList>
            <person name="Brown L.M."/>
            <person name="Ruiz O.N."/>
            <person name="Mueller S."/>
            <person name="Gunasekera T.S."/>
        </authorList>
    </citation>
    <scope>NUCLEOTIDE SEQUENCE [LARGE SCALE GENOMIC DNA]</scope>
    <source>
        <strain evidence="12">SI8</strain>
    </source>
</reference>
<dbReference type="SUPFAM" id="SSF52540">
    <property type="entry name" value="P-loop containing nucleoside triphosphate hydrolases"/>
    <property type="match status" value="1"/>
</dbReference>
<feature type="short sequence motif" description="DGA/G" evidence="7">
    <location>
        <begin position="182"/>
        <end position="184"/>
    </location>
</feature>
<keyword evidence="4 7" id="KW-0443">Lipid metabolism</keyword>
<keyword evidence="7" id="KW-0442">Lipid degradation</keyword>
<dbReference type="InterPro" id="IPR045063">
    <property type="entry name" value="Dynamin_N"/>
</dbReference>
<dbReference type="PANTHER" id="PTHR10465:SF0">
    <property type="entry name" value="SARCALUMENIN"/>
    <property type="match status" value="1"/>
</dbReference>
<evidence type="ECO:0000256" key="6">
    <source>
        <dbReference type="ARBA" id="ARBA00023136"/>
    </source>
</evidence>
<dbReference type="SUPFAM" id="SSF52151">
    <property type="entry name" value="FabD/lysophospholipase-like"/>
    <property type="match status" value="1"/>
</dbReference>
<keyword evidence="5" id="KW-0342">GTP-binding</keyword>
<dbReference type="GO" id="GO:0003924">
    <property type="term" value="F:GTPase activity"/>
    <property type="evidence" value="ECO:0007669"/>
    <property type="project" value="InterPro"/>
</dbReference>
<keyword evidence="2" id="KW-0547">Nucleotide-binding</keyword>
<dbReference type="InterPro" id="IPR027094">
    <property type="entry name" value="Mitofusin_fam"/>
</dbReference>
<dbReference type="GO" id="GO:0005525">
    <property type="term" value="F:GTP binding"/>
    <property type="evidence" value="ECO:0007669"/>
    <property type="project" value="UniProtKB-KW"/>
</dbReference>
<dbReference type="InterPro" id="IPR027417">
    <property type="entry name" value="P-loop_NTPase"/>
</dbReference>
<evidence type="ECO:0000313" key="12">
    <source>
        <dbReference type="Proteomes" id="UP000030949"/>
    </source>
</evidence>
<feature type="short sequence motif" description="GXGXXG" evidence="7">
    <location>
        <begin position="12"/>
        <end position="17"/>
    </location>
</feature>
<dbReference type="Gene3D" id="3.40.1090.10">
    <property type="entry name" value="Cytosolic phospholipase A2 catalytic domain"/>
    <property type="match status" value="2"/>
</dbReference>
<dbReference type="GO" id="GO:0016042">
    <property type="term" value="P:lipid catabolic process"/>
    <property type="evidence" value="ECO:0007669"/>
    <property type="project" value="UniProtKB-UniRule"/>
</dbReference>
<dbReference type="Pfam" id="PF00350">
    <property type="entry name" value="Dynamin_N"/>
    <property type="match status" value="1"/>
</dbReference>
<gene>
    <name evidence="11" type="ORF">JZ00_16400</name>
</gene>
<dbReference type="Pfam" id="PF01734">
    <property type="entry name" value="Patatin"/>
    <property type="match status" value="1"/>
</dbReference>
<dbReference type="GO" id="GO:0016020">
    <property type="term" value="C:membrane"/>
    <property type="evidence" value="ECO:0007669"/>
    <property type="project" value="UniProtKB-SubCell"/>
</dbReference>
<dbReference type="InterPro" id="IPR016035">
    <property type="entry name" value="Acyl_Trfase/lysoPLipase"/>
</dbReference>
<evidence type="ECO:0000256" key="3">
    <source>
        <dbReference type="ARBA" id="ARBA00022801"/>
    </source>
</evidence>
<keyword evidence="3 7" id="KW-0378">Hydrolase</keyword>
<organism evidence="11 12">
    <name type="scientific">Pseudomonas frederiksbergensis</name>
    <dbReference type="NCBI Taxonomy" id="104087"/>
    <lineage>
        <taxon>Bacteria</taxon>
        <taxon>Pseudomonadati</taxon>
        <taxon>Pseudomonadota</taxon>
        <taxon>Gammaproteobacteria</taxon>
        <taxon>Pseudomonadales</taxon>
        <taxon>Pseudomonadaceae</taxon>
        <taxon>Pseudomonas</taxon>
    </lineage>
</organism>
<feature type="region of interest" description="Disordered" evidence="9">
    <location>
        <begin position="895"/>
        <end position="914"/>
    </location>
</feature>
<dbReference type="InterPro" id="IPR002641">
    <property type="entry name" value="PNPLA_dom"/>
</dbReference>
<evidence type="ECO:0000256" key="9">
    <source>
        <dbReference type="SAM" id="MobiDB-lite"/>
    </source>
</evidence>
<dbReference type="EMBL" id="JQGJ01000009">
    <property type="protein sequence ID" value="KHK63815.1"/>
    <property type="molecule type" value="Genomic_DNA"/>
</dbReference>
<evidence type="ECO:0000313" key="11">
    <source>
        <dbReference type="EMBL" id="KHK63815.1"/>
    </source>
</evidence>
<feature type="short sequence motif" description="GXSXG" evidence="7">
    <location>
        <begin position="41"/>
        <end position="45"/>
    </location>
</feature>
<dbReference type="RefSeq" id="WP_039592349.1">
    <property type="nucleotide sequence ID" value="NZ_JQGJ02000009.1"/>
</dbReference>
<dbReference type="AlphaFoldDB" id="A0A0B1YZK4"/>
<comment type="caution">
    <text evidence="11">The sequence shown here is derived from an EMBL/GenBank/DDBJ whole genome shotgun (WGS) entry which is preliminary data.</text>
</comment>
<sequence length="1234" mass="135171">MKFRKLGLTLSGGGGKGAYQIGVWQAMRDLGLDSQLSAISGTSVGGLNGAMFAQDKLDQAKSMWLNIESRNMLSVQDVPGLASRLALLTTSGVISPMLSHLISTKGFFKQNGLKSMIAEGLDAGRLASSALPLSVALHNTAANRVDYLSVRDTHTAADMLLGTAALPLIFDEVAIDDGIYTDGGFYWGLPHKQIDNTPIRPLIEAGCDTIVVVYLSPDDLSIDPRHYPGVRILPIVPANSLGGVSATLDFSNEGAARRMEQGYADGLQIFRHLQLFLDNEAQYEALWERARLAAEEERKISAKLYEVDRQHSRAIGDIHDFDRHIRNDDFSKKLELAQDDIPLALEHLALDNTALLADIERQQLETAVDSFLAQNSNNRRAVETSVLDALATLSPVSGRATHLREQGVLSRFMSAITGKNQHIAAENDRDLAQAQFAALRLIAAVQEKGAITLEFACTLQNRLNGAFAEIQRLGDRHNQDLRRVYRSLAGVYCKLRDRLSAHESRLDTLERTSRLHDWLLHPNRRHLDGKALSELPAALRLSCLANDFFRLTDGQWTVHELNSLKEMCLLVGLDHAHPVHIGEFCTQLSEQPACLQALTLQLAALPQADLFNPTALWLLDLRGGTAPTDLDSVSARWGYGAATALPAWDFLAELLYHLQCAGFSVVRSSDLSRYKERWLGQLQVLDDLLGENILPKSFAGEINALRQQITGFHLKVPLIGKFSVGKSTLLNCWLGEQIQKDDLGACTSLATEFHYAEPGTEKLVIHWLEDAATGHVRREEKPLTAYAVLIDNPDTSAWPPLFVELHLCRTALARHPDLVLVDTPGLGSNNGQHERALEQYIGEAVSCILCVTRISQVGIDELAFIDRQRSLGQTFSLLVCQEALNSRQQRESLRRSLAEQAGLDPSQPTRGCSAREGDLSGFEDLLAGLETRKADLFQERFAAQVKALLVQAERLIRQQLAMDTSAGQLLEQQKNLDKGMARLKENYTNEQDNLLRDCRGPISHQVLATVNSYLRSRRQAYKQMLLAGQGIGPLLTADARNASQLAIEQNLTTRLKDACQRLGSHIEFNAVEGPQISGDGPAGIEAEYGLGASAAGAAAGAAIGTIVPGIGTLIGGLVGGAVGLFASRSNKESEAEGKANDAIESVISQLQGVIPDALDKHARKFISDMCDRLAAQLATQRENLERIEQQLMADRERKQQIQHKAEQALNSVARLLDHSSQQQPRPVEACTDVA</sequence>
<name>A0A0B1YZK4_9PSED</name>
<feature type="domain" description="PNPLA" evidence="10">
    <location>
        <begin position="8"/>
        <end position="195"/>
    </location>
</feature>
<feature type="active site" description="Nucleophile" evidence="7">
    <location>
        <position position="43"/>
    </location>
</feature>
<proteinExistence type="predicted"/>
<dbReference type="InterPro" id="IPR039567">
    <property type="entry name" value="Gly-zipper"/>
</dbReference>
<feature type="coiled-coil region" evidence="8">
    <location>
        <begin position="1170"/>
        <end position="1204"/>
    </location>
</feature>
<keyword evidence="6" id="KW-0472">Membrane</keyword>
<evidence type="ECO:0000256" key="8">
    <source>
        <dbReference type="SAM" id="Coils"/>
    </source>
</evidence>
<evidence type="ECO:0000256" key="7">
    <source>
        <dbReference type="PROSITE-ProRule" id="PRU01161"/>
    </source>
</evidence>
<evidence type="ECO:0000259" key="10">
    <source>
        <dbReference type="PROSITE" id="PS51635"/>
    </source>
</evidence>
<dbReference type="Proteomes" id="UP000030949">
    <property type="component" value="Unassembled WGS sequence"/>
</dbReference>
<dbReference type="Pfam" id="PF13488">
    <property type="entry name" value="Gly-zipper_Omp"/>
    <property type="match status" value="1"/>
</dbReference>
<evidence type="ECO:0000256" key="2">
    <source>
        <dbReference type="ARBA" id="ARBA00022741"/>
    </source>
</evidence>
<dbReference type="OrthoDB" id="9816479at2"/>
<comment type="subcellular location">
    <subcellularLocation>
        <location evidence="1">Membrane</location>
    </subcellularLocation>
</comment>
<dbReference type="Gene3D" id="3.40.50.300">
    <property type="entry name" value="P-loop containing nucleotide triphosphate hydrolases"/>
    <property type="match status" value="1"/>
</dbReference>
<dbReference type="PANTHER" id="PTHR10465">
    <property type="entry name" value="TRANSMEMBRANE GTPASE FZO1"/>
    <property type="match status" value="1"/>
</dbReference>
<feature type="active site" description="Proton acceptor" evidence="7">
    <location>
        <position position="182"/>
    </location>
</feature>
<protein>
    <submittedName>
        <fullName evidence="11">Phospholipase</fullName>
    </submittedName>
</protein>
<accession>A0A0B1YZK4</accession>
<keyword evidence="8" id="KW-0175">Coiled coil</keyword>
<evidence type="ECO:0000256" key="4">
    <source>
        <dbReference type="ARBA" id="ARBA00023098"/>
    </source>
</evidence>
<dbReference type="PROSITE" id="PS51635">
    <property type="entry name" value="PNPLA"/>
    <property type="match status" value="1"/>
</dbReference>